<evidence type="ECO:0000313" key="9">
    <source>
        <dbReference type="Proteomes" id="UP001152484"/>
    </source>
</evidence>
<feature type="region of interest" description="Disordered" evidence="5">
    <location>
        <begin position="1"/>
        <end position="31"/>
    </location>
</feature>
<evidence type="ECO:0000256" key="3">
    <source>
        <dbReference type="ARBA" id="ARBA00023204"/>
    </source>
</evidence>
<feature type="compositionally biased region" description="Acidic residues" evidence="5">
    <location>
        <begin position="526"/>
        <end position="537"/>
    </location>
</feature>
<accession>A0A9P0VMI4</accession>
<evidence type="ECO:0000256" key="2">
    <source>
        <dbReference type="ARBA" id="ARBA00022763"/>
    </source>
</evidence>
<dbReference type="Pfam" id="PF12253">
    <property type="entry name" value="CAF1A_dimeriz"/>
    <property type="match status" value="1"/>
</dbReference>
<feature type="region of interest" description="Disordered" evidence="5">
    <location>
        <begin position="289"/>
        <end position="334"/>
    </location>
</feature>
<dbReference type="InterPro" id="IPR022043">
    <property type="entry name" value="CAF1A_DD"/>
</dbReference>
<feature type="domain" description="Chromatin assembly factor 1 subunit Cac1-like C-terminal" evidence="7">
    <location>
        <begin position="715"/>
        <end position="765"/>
    </location>
</feature>
<evidence type="ECO:0008006" key="10">
    <source>
        <dbReference type="Google" id="ProtNLM"/>
    </source>
</evidence>
<dbReference type="AlphaFoldDB" id="A0A9P0VMI4"/>
<keyword evidence="4" id="KW-0539">Nucleus</keyword>
<dbReference type="Pfam" id="PF21796">
    <property type="entry name" value="Cac1_C"/>
    <property type="match status" value="1"/>
</dbReference>
<protein>
    <recommendedName>
        <fullName evidence="10">Chromatin assembly factor 1 subunit FAS1</fullName>
    </recommendedName>
</protein>
<proteinExistence type="predicted"/>
<dbReference type="Proteomes" id="UP001152484">
    <property type="component" value="Unassembled WGS sequence"/>
</dbReference>
<keyword evidence="3" id="KW-0234">DNA repair</keyword>
<feature type="region of interest" description="Disordered" evidence="5">
    <location>
        <begin position="526"/>
        <end position="574"/>
    </location>
</feature>
<reference evidence="8" key="1">
    <citation type="submission" date="2022-07" db="EMBL/GenBank/DDBJ databases">
        <authorList>
            <person name="Macas J."/>
            <person name="Novak P."/>
            <person name="Neumann P."/>
        </authorList>
    </citation>
    <scope>NUCLEOTIDE SEQUENCE</scope>
</reference>
<dbReference type="EMBL" id="CAMAPE010000001">
    <property type="protein sequence ID" value="CAH9051506.1"/>
    <property type="molecule type" value="Genomic_DNA"/>
</dbReference>
<dbReference type="GO" id="GO:0006334">
    <property type="term" value="P:nucleosome assembly"/>
    <property type="evidence" value="ECO:0007669"/>
    <property type="project" value="TreeGrafter"/>
</dbReference>
<evidence type="ECO:0000259" key="6">
    <source>
        <dbReference type="Pfam" id="PF12253"/>
    </source>
</evidence>
<evidence type="ECO:0000313" key="8">
    <source>
        <dbReference type="EMBL" id="CAH9051506.1"/>
    </source>
</evidence>
<dbReference type="PANTHER" id="PTHR15272:SF0">
    <property type="entry name" value="CHROMATIN ASSEMBLY FACTOR 1 SUBUNIT A"/>
    <property type="match status" value="1"/>
</dbReference>
<evidence type="ECO:0000256" key="5">
    <source>
        <dbReference type="SAM" id="MobiDB-lite"/>
    </source>
</evidence>
<dbReference type="GO" id="GO:0005634">
    <property type="term" value="C:nucleus"/>
    <property type="evidence" value="ECO:0007669"/>
    <property type="project" value="UniProtKB-SubCell"/>
</dbReference>
<sequence length="824" mass="93303">MAEPMTVDVIDEPKTTKGPDSQCDVTSKGNLKRKRASSVALVRPEEKEAKIKELREEMEGLFSFYKEGLKQRVVEYGENFTTGISMTSTIASLMEESSLPLTKLVDEIFAKINTAPDGIKSNGELISKAAVKSAVILVGQRLFYGIPGTDADVLEDESESALWCWETRDAKMLPKSMRSDLRTRRTCRKKIHERISAISAMLAALYKPESHQNCKELMKASDKLSKVLAEAEIRVLLQNMGQTSGAEIAEKDTKKEKILIKKMERSKREAEKEKRRLDKELQKEKLLSEKEEKRREREESELKKQLKKQQEEAEKDQRRKEKEEADLKKQQSLQKQASLMERFLKKNKNCSTSQDDQLLSNAISDSSPEERDIIPESVTSSMDLILSLQDGTSAEELWRSHIDSWRCLGHLVHTNRSSHWGLRHGPKTEVVKDLKLTTSEGCSNDYEITEANLSDRLVDTNSDSKICHMNPKSFPSGARSRLQSVKLLQFDKSHRPAFYGVWPKKSKAVKGRRPFTKDLELDYEIDSDEEWEEEEPGESLSDCDKDDVESLEEDCSRGDDEEEESEDGFFVPDGYLSQDEGVEFDKTETDDMSEIKVTPSLNPEVQGEEIGVLRQQKCLNNLTEHALKKNQPLFIINFKHEKDLLLFDDNVTGTEKLEQLCLSALKMCFFPGQPSLQISCANNQIDEKVQEASPTSRSKIATSQVGMSALQESDLPVIVSIIKSCAHGINKIVESLQLKFPHIAKTQLRIKVREIADFSDNRWQVKKDILARVGLPVTPEKVGFVRTKSIAAFFSKRCLPPSSTSKAVISDPKETSPKPCDKQE</sequence>
<dbReference type="GO" id="GO:0006281">
    <property type="term" value="P:DNA repair"/>
    <property type="evidence" value="ECO:0007669"/>
    <property type="project" value="UniProtKB-KW"/>
</dbReference>
<dbReference type="PANTHER" id="PTHR15272">
    <property type="entry name" value="CHROMATIN ASSEMBLY FACTOR 1 SUBUNIT A CAF-1 SUBUNIT A"/>
    <property type="match status" value="1"/>
</dbReference>
<evidence type="ECO:0000259" key="7">
    <source>
        <dbReference type="Pfam" id="PF21796"/>
    </source>
</evidence>
<keyword evidence="9" id="KW-1185">Reference proteome</keyword>
<name>A0A9P0VMI4_CUSEU</name>
<feature type="region of interest" description="Disordered" evidence="5">
    <location>
        <begin position="800"/>
        <end position="824"/>
    </location>
</feature>
<feature type="compositionally biased region" description="Basic and acidic residues" evidence="5">
    <location>
        <begin position="811"/>
        <end position="824"/>
    </location>
</feature>
<keyword evidence="2" id="KW-0227">DNA damage</keyword>
<comment type="caution">
    <text evidence="8">The sequence shown here is derived from an EMBL/GenBank/DDBJ whole genome shotgun (WGS) entry which is preliminary data.</text>
</comment>
<feature type="compositionally biased region" description="Acidic residues" evidence="5">
    <location>
        <begin position="544"/>
        <end position="567"/>
    </location>
</feature>
<feature type="compositionally biased region" description="Basic and acidic residues" evidence="5">
    <location>
        <begin position="289"/>
        <end position="329"/>
    </location>
</feature>
<comment type="subcellular location">
    <subcellularLocation>
        <location evidence="1">Nucleus</location>
    </subcellularLocation>
</comment>
<dbReference type="OrthoDB" id="440676at2759"/>
<dbReference type="GO" id="GO:0033186">
    <property type="term" value="C:CAF-1 complex"/>
    <property type="evidence" value="ECO:0007669"/>
    <property type="project" value="TreeGrafter"/>
</dbReference>
<feature type="domain" description="Chromatin assembly factor 1 subunit A dimerization" evidence="6">
    <location>
        <begin position="486"/>
        <end position="553"/>
    </location>
</feature>
<evidence type="ECO:0000256" key="4">
    <source>
        <dbReference type="ARBA" id="ARBA00023242"/>
    </source>
</evidence>
<evidence type="ECO:0000256" key="1">
    <source>
        <dbReference type="ARBA" id="ARBA00004123"/>
    </source>
</evidence>
<dbReference type="InterPro" id="IPR048800">
    <property type="entry name" value="Cac1-like_C"/>
</dbReference>
<organism evidence="8 9">
    <name type="scientific">Cuscuta europaea</name>
    <name type="common">European dodder</name>
    <dbReference type="NCBI Taxonomy" id="41803"/>
    <lineage>
        <taxon>Eukaryota</taxon>
        <taxon>Viridiplantae</taxon>
        <taxon>Streptophyta</taxon>
        <taxon>Embryophyta</taxon>
        <taxon>Tracheophyta</taxon>
        <taxon>Spermatophyta</taxon>
        <taxon>Magnoliopsida</taxon>
        <taxon>eudicotyledons</taxon>
        <taxon>Gunneridae</taxon>
        <taxon>Pentapetalae</taxon>
        <taxon>asterids</taxon>
        <taxon>lamiids</taxon>
        <taxon>Solanales</taxon>
        <taxon>Convolvulaceae</taxon>
        <taxon>Cuscuteae</taxon>
        <taxon>Cuscuta</taxon>
        <taxon>Cuscuta subgen. Cuscuta</taxon>
    </lineage>
</organism>
<gene>
    <name evidence="8" type="ORF">CEURO_LOCUS228</name>
</gene>